<dbReference type="InterPro" id="IPR003356">
    <property type="entry name" value="DNA_methylase_A-5"/>
</dbReference>
<dbReference type="InterPro" id="IPR029063">
    <property type="entry name" value="SAM-dependent_MTases_sf"/>
</dbReference>
<dbReference type="GO" id="GO:0008170">
    <property type="term" value="F:N-methyltransferase activity"/>
    <property type="evidence" value="ECO:0007669"/>
    <property type="project" value="InterPro"/>
</dbReference>
<name>A0A0F9MQA2_9ZZZZ</name>
<dbReference type="Pfam" id="PF02384">
    <property type="entry name" value="N6_Mtase"/>
    <property type="match status" value="1"/>
</dbReference>
<sequence>MSRIEDLHDSVFTPESYKERYKYGAFRTEGVHVAKLIKLVVDMLDQNKTLTLYDPCAGTGILEVELLSQLTSKYGVDIAKKIATRRLKLADIDSKMREVCKEVLFLHTKDLFGEGIHFNIAANNLETDSFDLSKMIVYGNMPFNKGHDYNYLAKIFRQQMKCELSLGVFMGAASVFDPHKIQSSRILGKNFYTWMNKEYIINDFEEVAVKISAITFDKSRLSESQNVDELYNSRFTTLAKVVDKFLYRKKEKFTGLVIHQFPTIDKPAIIYYLVEASPTIFNNTSLVASPKILSYIGLIFTSTYFNVNLIENFSYAFRASRYIGLQRLKAIPIPKNIPDRLYEIGDILIIQGKEDVELRKEADDIIEKLYENLAK</sequence>
<accession>A0A0F9MQA2</accession>
<organism evidence="2">
    <name type="scientific">marine sediment metagenome</name>
    <dbReference type="NCBI Taxonomy" id="412755"/>
    <lineage>
        <taxon>unclassified sequences</taxon>
        <taxon>metagenomes</taxon>
        <taxon>ecological metagenomes</taxon>
    </lineage>
</organism>
<evidence type="ECO:0000259" key="1">
    <source>
        <dbReference type="Pfam" id="PF02384"/>
    </source>
</evidence>
<gene>
    <name evidence="2" type="ORF">LCGC14_1354990</name>
</gene>
<comment type="caution">
    <text evidence="2">The sequence shown here is derived from an EMBL/GenBank/DDBJ whole genome shotgun (WGS) entry which is preliminary data.</text>
</comment>
<dbReference type="EMBL" id="LAZR01008411">
    <property type="protein sequence ID" value="KKM78930.1"/>
    <property type="molecule type" value="Genomic_DNA"/>
</dbReference>
<feature type="domain" description="DNA methylase adenine-specific" evidence="1">
    <location>
        <begin position="35"/>
        <end position="150"/>
    </location>
</feature>
<reference evidence="2" key="1">
    <citation type="journal article" date="2015" name="Nature">
        <title>Complex archaea that bridge the gap between prokaryotes and eukaryotes.</title>
        <authorList>
            <person name="Spang A."/>
            <person name="Saw J.H."/>
            <person name="Jorgensen S.L."/>
            <person name="Zaremba-Niedzwiedzka K."/>
            <person name="Martijn J."/>
            <person name="Lind A.E."/>
            <person name="van Eijk R."/>
            <person name="Schleper C."/>
            <person name="Guy L."/>
            <person name="Ettema T.J."/>
        </authorList>
    </citation>
    <scope>NUCLEOTIDE SEQUENCE</scope>
</reference>
<protein>
    <recommendedName>
        <fullName evidence="1">DNA methylase adenine-specific domain-containing protein</fullName>
    </recommendedName>
</protein>
<dbReference type="AlphaFoldDB" id="A0A0F9MQA2"/>
<proteinExistence type="predicted"/>
<evidence type="ECO:0000313" key="2">
    <source>
        <dbReference type="EMBL" id="KKM78930.1"/>
    </source>
</evidence>
<dbReference type="Gene3D" id="3.40.50.150">
    <property type="entry name" value="Vaccinia Virus protein VP39"/>
    <property type="match status" value="1"/>
</dbReference>
<dbReference type="SUPFAM" id="SSF53335">
    <property type="entry name" value="S-adenosyl-L-methionine-dependent methyltransferases"/>
    <property type="match status" value="1"/>
</dbReference>
<dbReference type="GO" id="GO:0003677">
    <property type="term" value="F:DNA binding"/>
    <property type="evidence" value="ECO:0007669"/>
    <property type="project" value="InterPro"/>
</dbReference>